<feature type="transmembrane region" description="Helical" evidence="6">
    <location>
        <begin position="375"/>
        <end position="394"/>
    </location>
</feature>
<evidence type="ECO:0000313" key="8">
    <source>
        <dbReference type="EMBL" id="AOZ11040.1"/>
    </source>
</evidence>
<evidence type="ECO:0000313" key="9">
    <source>
        <dbReference type="Proteomes" id="UP000177515"/>
    </source>
</evidence>
<gene>
    <name evidence="8" type="ORF">BKK80_33550</name>
</gene>
<keyword evidence="3 6" id="KW-0812">Transmembrane</keyword>
<feature type="transmembrane region" description="Helical" evidence="6">
    <location>
        <begin position="28"/>
        <end position="47"/>
    </location>
</feature>
<dbReference type="InterPro" id="IPR050189">
    <property type="entry name" value="MFS_Efflux_Transporters"/>
</dbReference>
<feature type="transmembrane region" description="Helical" evidence="6">
    <location>
        <begin position="346"/>
        <end position="368"/>
    </location>
</feature>
<feature type="domain" description="Major facilitator superfamily (MFS) profile" evidence="7">
    <location>
        <begin position="32"/>
        <end position="433"/>
    </location>
</feature>
<dbReference type="Proteomes" id="UP000177515">
    <property type="component" value="Chromosome 2"/>
</dbReference>
<dbReference type="InterPro" id="IPR020846">
    <property type="entry name" value="MFS_dom"/>
</dbReference>
<dbReference type="Pfam" id="PF07690">
    <property type="entry name" value="MFS_1"/>
    <property type="match status" value="1"/>
</dbReference>
<sequence length="449" mass="46393">MAAGAERAAANAASRAAEATAGGAARRWYPWLVFALSFALLLSDYMSRQVLNVVFPLLKAEWALSDTQLGALGGVVALMVGVLTFPLSILCDRWGRVRSLAWMAAMWSLATLGCALATNFGEMFLARLCVGVGEAAYGSVGIALVLSVFPRHLRASLSAAFIAGGAFGSVLGMALGGLLSSHFGWRWAFAGMALFGLAVVALFRLCITESRVLAQRRALGEEEAAAAAAAPGRTALRPLLAALFSAPSILCAYVGSALQLLVMSALLAWIPSFLSRYYGMATDRAGVTAAGFVLAGGTGMIACGALTDWLARHAPARKWLVSIAYSALCCVLLAVAFRLPAGGAQLALLGAGMLLVGGTAGPASAMVANLTDPRIHGTAFATLTLANNLLGLAPGPFLTGMLSDHIGLLATLQWIPLAGLGATVAFALGRRHYAADLARLQRRCAARAG</sequence>
<dbReference type="PANTHER" id="PTHR43124:SF3">
    <property type="entry name" value="CHLORAMPHENICOL EFFLUX PUMP RV0191"/>
    <property type="match status" value="1"/>
</dbReference>
<keyword evidence="9" id="KW-1185">Reference proteome</keyword>
<evidence type="ECO:0000256" key="3">
    <source>
        <dbReference type="ARBA" id="ARBA00022692"/>
    </source>
</evidence>
<dbReference type="InterPro" id="IPR036259">
    <property type="entry name" value="MFS_trans_sf"/>
</dbReference>
<feature type="transmembrane region" description="Helical" evidence="6">
    <location>
        <begin position="67"/>
        <end position="87"/>
    </location>
</feature>
<evidence type="ECO:0000256" key="4">
    <source>
        <dbReference type="ARBA" id="ARBA00022989"/>
    </source>
</evidence>
<evidence type="ECO:0000256" key="2">
    <source>
        <dbReference type="ARBA" id="ARBA00022475"/>
    </source>
</evidence>
<feature type="transmembrane region" description="Helical" evidence="6">
    <location>
        <begin position="319"/>
        <end position="340"/>
    </location>
</feature>
<dbReference type="PROSITE" id="PS50850">
    <property type="entry name" value="MFS"/>
    <property type="match status" value="1"/>
</dbReference>
<dbReference type="SUPFAM" id="SSF103473">
    <property type="entry name" value="MFS general substrate transporter"/>
    <property type="match status" value="1"/>
</dbReference>
<accession>A0ABN4TZ90</accession>
<dbReference type="InterPro" id="IPR011701">
    <property type="entry name" value="MFS"/>
</dbReference>
<evidence type="ECO:0000259" key="7">
    <source>
        <dbReference type="PROSITE" id="PS50850"/>
    </source>
</evidence>
<protein>
    <submittedName>
        <fullName evidence="8">Multidrug DMT transporter permease</fullName>
    </submittedName>
</protein>
<proteinExistence type="predicted"/>
<feature type="transmembrane region" description="Helical" evidence="6">
    <location>
        <begin position="156"/>
        <end position="179"/>
    </location>
</feature>
<evidence type="ECO:0000256" key="1">
    <source>
        <dbReference type="ARBA" id="ARBA00004651"/>
    </source>
</evidence>
<dbReference type="EMBL" id="CP017755">
    <property type="protein sequence ID" value="AOZ11040.1"/>
    <property type="molecule type" value="Genomic_DNA"/>
</dbReference>
<dbReference type="PANTHER" id="PTHR43124">
    <property type="entry name" value="PURINE EFFLUX PUMP PBUE"/>
    <property type="match status" value="1"/>
</dbReference>
<feature type="transmembrane region" description="Helical" evidence="6">
    <location>
        <begin position="406"/>
        <end position="429"/>
    </location>
</feature>
<dbReference type="Gene3D" id="1.20.1250.20">
    <property type="entry name" value="MFS general substrate transporter like domains"/>
    <property type="match status" value="2"/>
</dbReference>
<feature type="transmembrane region" description="Helical" evidence="6">
    <location>
        <begin position="239"/>
        <end position="269"/>
    </location>
</feature>
<feature type="transmembrane region" description="Helical" evidence="6">
    <location>
        <begin position="99"/>
        <end position="118"/>
    </location>
</feature>
<feature type="transmembrane region" description="Helical" evidence="6">
    <location>
        <begin position="124"/>
        <end position="149"/>
    </location>
</feature>
<evidence type="ECO:0000256" key="6">
    <source>
        <dbReference type="SAM" id="Phobius"/>
    </source>
</evidence>
<feature type="transmembrane region" description="Helical" evidence="6">
    <location>
        <begin position="185"/>
        <end position="207"/>
    </location>
</feature>
<keyword evidence="5 6" id="KW-0472">Membrane</keyword>
<name>A0ABN4TZ90_9BURK</name>
<reference evidence="8 9" key="1">
    <citation type="submission" date="2016-10" db="EMBL/GenBank/DDBJ databases">
        <title>Complete genome sequences of three Cupriavidus strains isolated from various Malaysian environments.</title>
        <authorList>
            <person name="Abdullah A.A.-A."/>
            <person name="Shafie N.A.H."/>
            <person name="Lau N.S."/>
        </authorList>
    </citation>
    <scope>NUCLEOTIDE SEQUENCE [LARGE SCALE GENOMIC DNA]</scope>
    <source>
        <strain evidence="8 9">USMAA1020</strain>
    </source>
</reference>
<evidence type="ECO:0000256" key="5">
    <source>
        <dbReference type="ARBA" id="ARBA00023136"/>
    </source>
</evidence>
<organism evidence="8 9">
    <name type="scientific">Cupriavidus malaysiensis</name>
    <dbReference type="NCBI Taxonomy" id="367825"/>
    <lineage>
        <taxon>Bacteria</taxon>
        <taxon>Pseudomonadati</taxon>
        <taxon>Pseudomonadota</taxon>
        <taxon>Betaproteobacteria</taxon>
        <taxon>Burkholderiales</taxon>
        <taxon>Burkholderiaceae</taxon>
        <taxon>Cupriavidus</taxon>
    </lineage>
</organism>
<feature type="transmembrane region" description="Helical" evidence="6">
    <location>
        <begin position="289"/>
        <end position="307"/>
    </location>
</feature>
<comment type="subcellular location">
    <subcellularLocation>
        <location evidence="1">Cell membrane</location>
        <topology evidence="1">Multi-pass membrane protein</topology>
    </subcellularLocation>
</comment>
<keyword evidence="4 6" id="KW-1133">Transmembrane helix</keyword>
<keyword evidence="2" id="KW-1003">Cell membrane</keyword>